<dbReference type="Pfam" id="PF12550">
    <property type="entry name" value="GCR1_C"/>
    <property type="match status" value="1"/>
</dbReference>
<gene>
    <name evidence="3" type="ORF">CANTADRAFT_34094</name>
</gene>
<dbReference type="AlphaFoldDB" id="A0A1E4SHM0"/>
<dbReference type="Proteomes" id="UP000094285">
    <property type="component" value="Unassembled WGS sequence"/>
</dbReference>
<name>A0A1E4SHM0_9ASCO</name>
<feature type="compositionally biased region" description="Basic and acidic residues" evidence="1">
    <location>
        <begin position="144"/>
        <end position="158"/>
    </location>
</feature>
<protein>
    <recommendedName>
        <fullName evidence="2">Transcription activator GCR1-like domain-containing protein</fullName>
    </recommendedName>
</protein>
<organism evidence="3 4">
    <name type="scientific">Suhomyces tanzawaensis NRRL Y-17324</name>
    <dbReference type="NCBI Taxonomy" id="984487"/>
    <lineage>
        <taxon>Eukaryota</taxon>
        <taxon>Fungi</taxon>
        <taxon>Dikarya</taxon>
        <taxon>Ascomycota</taxon>
        <taxon>Saccharomycotina</taxon>
        <taxon>Pichiomycetes</taxon>
        <taxon>Debaryomycetaceae</taxon>
        <taxon>Suhomyces</taxon>
    </lineage>
</organism>
<accession>A0A1E4SHM0</accession>
<proteinExistence type="predicted"/>
<evidence type="ECO:0000313" key="3">
    <source>
        <dbReference type="EMBL" id="ODV79001.1"/>
    </source>
</evidence>
<feature type="non-terminal residue" evidence="3">
    <location>
        <position position="392"/>
    </location>
</feature>
<dbReference type="EMBL" id="KV453912">
    <property type="protein sequence ID" value="ODV79001.1"/>
    <property type="molecule type" value="Genomic_DNA"/>
</dbReference>
<evidence type="ECO:0000256" key="1">
    <source>
        <dbReference type="SAM" id="MobiDB-lite"/>
    </source>
</evidence>
<evidence type="ECO:0000313" key="4">
    <source>
        <dbReference type="Proteomes" id="UP000094285"/>
    </source>
</evidence>
<sequence length="392" mass="45683">ENIKINKRIMSKDTEEVIRMFKKFDEEVLTNPDAKSRLLSLGFETRKRYITTFKHFIRFCCSKQLDNFFVTGELMKEFYEEQFEKSTSDKPVIRLRKMDPAFSKLQEINFLVYGLDNKDIPNRQVALDYLIYKETGKLPGSKYRRPEGKDSDKLKTESSVEISKSSTPVESDSEAHSGSVPPETQIKPRKKGIKKDEMISFLKSSYYNHKEDLNNAVSQGMTMIRSMTNDPQVMEVLSSLMGEINGSCERFYYDICNGPSLGDSESGPVENPGGALKSDSKYPVVEMNHDIYTIYEILEEWYTIEPSISTRVEKWGTKWISDEIDHETYLERASIVKFIDRLCTECDEPDKFIMANDCDRYIRDKSILDEFITEIELDVETLFKRVMRYRKK</sequence>
<evidence type="ECO:0000259" key="2">
    <source>
        <dbReference type="Pfam" id="PF12550"/>
    </source>
</evidence>
<feature type="non-terminal residue" evidence="3">
    <location>
        <position position="1"/>
    </location>
</feature>
<keyword evidence="4" id="KW-1185">Reference proteome</keyword>
<feature type="compositionally biased region" description="Polar residues" evidence="1">
    <location>
        <begin position="159"/>
        <end position="170"/>
    </location>
</feature>
<dbReference type="GeneID" id="30982709"/>
<dbReference type="OrthoDB" id="4023627at2759"/>
<dbReference type="RefSeq" id="XP_020064123.1">
    <property type="nucleotide sequence ID" value="XM_020208572.1"/>
</dbReference>
<dbReference type="InterPro" id="IPR022210">
    <property type="entry name" value="TF_GCR1-like"/>
</dbReference>
<reference evidence="4" key="1">
    <citation type="submission" date="2016-05" db="EMBL/GenBank/DDBJ databases">
        <title>Comparative genomics of biotechnologically important yeasts.</title>
        <authorList>
            <consortium name="DOE Joint Genome Institute"/>
            <person name="Riley R."/>
            <person name="Haridas S."/>
            <person name="Wolfe K.H."/>
            <person name="Lopes M.R."/>
            <person name="Hittinger C.T."/>
            <person name="Goker M."/>
            <person name="Salamov A."/>
            <person name="Wisecaver J."/>
            <person name="Long T.M."/>
            <person name="Aerts A.L."/>
            <person name="Barry K."/>
            <person name="Choi C."/>
            <person name="Clum A."/>
            <person name="Coughlan A.Y."/>
            <person name="Deshpande S."/>
            <person name="Douglass A.P."/>
            <person name="Hanson S.J."/>
            <person name="Klenk H.-P."/>
            <person name="Labutti K."/>
            <person name="Lapidus A."/>
            <person name="Lindquist E."/>
            <person name="Lipzen A."/>
            <person name="Meier-Kolthoff J.P."/>
            <person name="Ohm R.A."/>
            <person name="Otillar R.P."/>
            <person name="Pangilinan J."/>
            <person name="Peng Y."/>
            <person name="Rokas A."/>
            <person name="Rosa C.A."/>
            <person name="Scheuner C."/>
            <person name="Sibirny A.A."/>
            <person name="Slot J.C."/>
            <person name="Stielow J.B."/>
            <person name="Sun H."/>
            <person name="Kurtzman C.P."/>
            <person name="Blackwell M."/>
            <person name="Grigoriev I.V."/>
            <person name="Jeffries T.W."/>
        </authorList>
    </citation>
    <scope>NUCLEOTIDE SEQUENCE [LARGE SCALE GENOMIC DNA]</scope>
    <source>
        <strain evidence="4">NRRL Y-17324</strain>
    </source>
</reference>
<feature type="region of interest" description="Disordered" evidence="1">
    <location>
        <begin position="140"/>
        <end position="192"/>
    </location>
</feature>
<dbReference type="STRING" id="984487.A0A1E4SHM0"/>
<feature type="domain" description="Transcription activator GCR1-like" evidence="2">
    <location>
        <begin position="286"/>
        <end position="347"/>
    </location>
</feature>